<feature type="region of interest" description="Disordered" evidence="1">
    <location>
        <begin position="1785"/>
        <end position="1804"/>
    </location>
</feature>
<feature type="compositionally biased region" description="Acidic residues" evidence="1">
    <location>
        <begin position="266"/>
        <end position="278"/>
    </location>
</feature>
<feature type="compositionally biased region" description="Polar residues" evidence="1">
    <location>
        <begin position="2323"/>
        <end position="2337"/>
    </location>
</feature>
<accession>A0AAD5FZR8</accession>
<organism evidence="3 4">
    <name type="scientific">Candida theae</name>
    <dbReference type="NCBI Taxonomy" id="1198502"/>
    <lineage>
        <taxon>Eukaryota</taxon>
        <taxon>Fungi</taxon>
        <taxon>Dikarya</taxon>
        <taxon>Ascomycota</taxon>
        <taxon>Saccharomycotina</taxon>
        <taxon>Pichiomycetes</taxon>
        <taxon>Debaryomycetaceae</taxon>
        <taxon>Candida/Lodderomyces clade</taxon>
        <taxon>Candida</taxon>
    </lineage>
</organism>
<feature type="compositionally biased region" description="Low complexity" evidence="1">
    <location>
        <begin position="295"/>
        <end position="308"/>
    </location>
</feature>
<gene>
    <name evidence="3" type="ORF">KGF57_001460</name>
</gene>
<comment type="caution">
    <text evidence="3">The sequence shown here is derived from an EMBL/GenBank/DDBJ whole genome shotgun (WGS) entry which is preliminary data.</text>
</comment>
<reference evidence="3 4" key="1">
    <citation type="journal article" date="2022" name="DNA Res.">
        <title>Genome analysis of five recently described species of the CUG-Ser clade uncovers Candida theae as a new hybrid lineage with pathogenic potential in the Candida parapsilosis species complex.</title>
        <authorList>
            <person name="Mixao V."/>
            <person name="Del Olmo V."/>
            <person name="Hegedusova E."/>
            <person name="Saus E."/>
            <person name="Pryszcz L."/>
            <person name="Cillingova A."/>
            <person name="Nosek J."/>
            <person name="Gabaldon T."/>
        </authorList>
    </citation>
    <scope>NUCLEOTIDE SEQUENCE [LARGE SCALE GENOMIC DNA]</scope>
    <source>
        <strain evidence="3 4">CBS 12239</strain>
    </source>
</reference>
<feature type="region of interest" description="Disordered" evidence="1">
    <location>
        <begin position="260"/>
        <end position="312"/>
    </location>
</feature>
<feature type="region of interest" description="Disordered" evidence="1">
    <location>
        <begin position="515"/>
        <end position="540"/>
    </location>
</feature>
<feature type="region of interest" description="Disordered" evidence="1">
    <location>
        <begin position="2259"/>
        <end position="2282"/>
    </location>
</feature>
<sequence>MILWLAGNDLMTPRNLTLDMTIPYRWSDLYLPFHIFSCSHVIAFNETNNSNRVPEEGKYYDFSNNVELYYEDTYEEQAGSSVCSLLVGPYEFEEFPHSSSNYTYINENDVETSSTDATLTTASASTFSLEEYFLSFSDISVESTEISETSYYDFTSTTTSIISSEESLLSFSDIAAEYTEIVATSYIGPISTSTSTGTGTASAEGRLVSFTDASAESPETVPDSSSVGPPVFLSEYDTESVSLDPSLFDMSSYTSDSLISKTEIDTGTETETDIDTEPEVARDPVERYTTTPPDGATVGTPTSSSSTTSGGGNPLEFLISLIWHDERYEGEETQRYPRMEFQVMSVEPALNSLWKVTFHIHSAYDPVLMHELLGSDMMYVDLDYSVKDVPTSLILNGPGAPYAYSNPFDIQASILIAPSVHGDYFCLPDDLRFTYEADPVTSSWMEVFYIRTKYFVNTELPDLDSNAVDSGAIDEQLEVGHIISNFCWKIPDCSESDILASLSSEARLVAFPTSDYSSETDSSISSPVTEESESSIQNESQSLESFVSKVLVQLPVESATESMVEMALESGNASELNGFGSSSIETEPSNVDEPTSESLMESSNETENGHTVESMGEIEYAFTSEWGSDSPTGSTTRSTIDPTTESEVEMWAYSSTLMGAASAIDATSEFESVTESDSSTVTGIELRSYSDTSNRGFETEATNNPLLGTETDTFDAETSPTSSYASELYNGPIISLETNFVSIWYSSEISDESAIGLNEVVSNSNSASTPQAESTMAAVASDSSFENTNDWGTGSMTGSSTETPVVYFDFSNDMEYVYEEENGDRAHTSVCLVQEGYYELEEVPFSTLDPLIGNSNSYVNIVSEINFVSLVVASIYPNELSVYLTLGSSVESTATSVEYNTNEYGDSVQSPVGVSDTSMASSVLGSYISEAPFKFSATGLESNAVAPGYAFESSSESKESNLESSIDELEFSSQPAIESSAIYTESSIIQPAYSSETPIETKDAGFESSTSEFDYSSQASPHTASVVMESGVIESEYVLETPTSLEPSLVVLTSLTSENLVETGRGAVLIDVVATSAIDPLPLETVPVLSSPETTEISTVQSSSAASTSTTSTSTTSTSTTSTSTATTTTVNNNGLYGPNIWTWRDDIYTDDATNRYPRMSFEVLSVEPAMNSVWKVTFHMKSAYDPVVVFQSLGPDPITVDLEYSNNGVHTSLRLYETGGQTNYSNPFDIQATILVVPSVHGNHFCLPDDFAFTYETDPRESTWSDEFYIRSKYFVNPDLQEFNLNEGGASESITDDDLTELIELGQIVSNFCWRIPVCSASELFVTSSTETRLYAFSASELSSQTVSLLSIGFAEESESSTESVTGATAGVVFESSTKPGSMTYSTTLLAENLVMSDASTNEFASEPGSVYTHGLDTGISEFVSVATTTQATSMATAESSNELGEASSGSSAKLMISLGLVSLFETMSDSVSKQETVSESLEGFGATSAIMPSTQTEALFSIESTSASEATNLSATETEGTSTIQLSVGFSNEPSSVSEAVFSSESATESQNTSTSESTINQDSGSGLIGESIDVFATGTAFESTYSNTSSSAGALIQSTEFRNGSEFTTELPTSTSIYFNSSYSTQVTTGFSSEVFAAQYFNSSVGAIMSSTPPTMLSNTVRTHESLGLTPESQYQSVGERASISSIMQSSPQSPTRAPLNTANGNDNFSPVIFSTTVAMTTSTQTSSFGMGFLWNSSIAAVPTTISFTRQESLLVTISEPMEDTSESTSSFTDLEISSMGSLNAFNEPPTATSSDYATESSDSVSTTFSGSLSSYSVIGVVSVTTSESIEANFDLEQPKSRTTTWQRSIESSVTPNPSMDTTLAVSFSLSYLDVATSNWPLPTISGISGSSWSSELDTIEYGSRLSSTSPIGDLLYSVEALLQTARPIANSNSVNAQSNTVAESADDVSCTNMSVNENEESRSSTDNAITTSDLGSSESVTLEYMSLIDEQITGSSFYYNMETTTTRGQTLPSSDMVLSSMVSRYMNTSSVPELGYVEAAMSPLSLSAPLSISDRGSISGAVLPTQDIPQAESATFSRQYWLPESLWTSEGFDFASFTTIAGVSYWKTGAPPLVIQESTSLSLNTPFATDAEESVTVVAAQTNTPIESSDLLSASINANSANVAPPLSVEPLESESLVDVVAHESVGNYEKETVAPYASSKESQVSASHVTPMFSLSPNGGEQHLQNGEGKSSNGETSDATAVINSANNESSHIGTASAVSVSSSHSTDTAILTDDNSDSLVDMDQQMITPNQHTESPNTHLQDKAEESTEEEAENKVPDSSSLPQGRSGLTTLDTIGSTLTRTFSTGSSSTMMIFDYGDGATHLVPSIMVLLLLLM</sequence>
<feature type="compositionally biased region" description="Low complexity" evidence="1">
    <location>
        <begin position="515"/>
        <end position="526"/>
    </location>
</feature>
<feature type="region of interest" description="Disordered" evidence="1">
    <location>
        <begin position="624"/>
        <end position="643"/>
    </location>
</feature>
<name>A0AAD5FZR8_9ASCO</name>
<feature type="domain" description="Flo11" evidence="2">
    <location>
        <begin position="302"/>
        <end position="498"/>
    </location>
</feature>
<evidence type="ECO:0000256" key="1">
    <source>
        <dbReference type="SAM" id="MobiDB-lite"/>
    </source>
</evidence>
<dbReference type="RefSeq" id="XP_051610037.1">
    <property type="nucleotide sequence ID" value="XM_051750668.1"/>
</dbReference>
<dbReference type="GeneID" id="76149519"/>
<feature type="region of interest" description="Disordered" evidence="1">
    <location>
        <begin position="1089"/>
        <end position="1132"/>
    </location>
</feature>
<feature type="region of interest" description="Disordered" evidence="1">
    <location>
        <begin position="1941"/>
        <end position="1978"/>
    </location>
</feature>
<feature type="compositionally biased region" description="Polar residues" evidence="1">
    <location>
        <begin position="1785"/>
        <end position="1801"/>
    </location>
</feature>
<proteinExistence type="predicted"/>
<feature type="region of interest" description="Disordered" evidence="1">
    <location>
        <begin position="1540"/>
        <end position="1568"/>
    </location>
</feature>
<evidence type="ECO:0000313" key="4">
    <source>
        <dbReference type="Proteomes" id="UP001204833"/>
    </source>
</evidence>
<feature type="compositionally biased region" description="Polar residues" evidence="1">
    <location>
        <begin position="1007"/>
        <end position="1021"/>
    </location>
</feature>
<feature type="compositionally biased region" description="Low complexity" evidence="1">
    <location>
        <begin position="2261"/>
        <end position="2271"/>
    </location>
</feature>
<feature type="compositionally biased region" description="Polar residues" evidence="1">
    <location>
        <begin position="694"/>
        <end position="706"/>
    </location>
</feature>
<dbReference type="Proteomes" id="UP001204833">
    <property type="component" value="Unassembled WGS sequence"/>
</dbReference>
<feature type="region of interest" description="Disordered" evidence="1">
    <location>
        <begin position="2294"/>
        <end position="2337"/>
    </location>
</feature>
<dbReference type="PROSITE" id="PS51824">
    <property type="entry name" value="FLO11"/>
    <property type="match status" value="2"/>
</dbReference>
<feature type="compositionally biased region" description="Low complexity" evidence="1">
    <location>
        <begin position="1102"/>
        <end position="1130"/>
    </location>
</feature>
<feature type="region of interest" description="Disordered" evidence="1">
    <location>
        <begin position="578"/>
        <end position="611"/>
    </location>
</feature>
<evidence type="ECO:0000313" key="3">
    <source>
        <dbReference type="EMBL" id="KAI5962726.1"/>
    </source>
</evidence>
<feature type="region of interest" description="Disordered" evidence="1">
    <location>
        <begin position="2198"/>
        <end position="2243"/>
    </location>
</feature>
<feature type="compositionally biased region" description="Polar residues" evidence="1">
    <location>
        <begin position="2204"/>
        <end position="2243"/>
    </location>
</feature>
<dbReference type="InterPro" id="IPR018789">
    <property type="entry name" value="Flo11"/>
</dbReference>
<dbReference type="EMBL" id="JAIHNG010000067">
    <property type="protein sequence ID" value="KAI5962726.1"/>
    <property type="molecule type" value="Genomic_DNA"/>
</dbReference>
<feature type="compositionally biased region" description="Polar residues" evidence="1">
    <location>
        <begin position="1968"/>
        <end position="1978"/>
    </location>
</feature>
<keyword evidence="4" id="KW-1185">Reference proteome</keyword>
<feature type="compositionally biased region" description="Low complexity" evidence="1">
    <location>
        <begin position="1540"/>
        <end position="1561"/>
    </location>
</feature>
<feature type="domain" description="Flo11" evidence="2">
    <location>
        <begin position="1125"/>
        <end position="1325"/>
    </location>
</feature>
<protein>
    <recommendedName>
        <fullName evidence="2">Flo11 domain-containing protein</fullName>
    </recommendedName>
</protein>
<feature type="region of interest" description="Disordered" evidence="1">
    <location>
        <begin position="694"/>
        <end position="722"/>
    </location>
</feature>
<feature type="compositionally biased region" description="Polar residues" evidence="1">
    <location>
        <begin position="2294"/>
        <end position="2305"/>
    </location>
</feature>
<evidence type="ECO:0000259" key="2">
    <source>
        <dbReference type="PROSITE" id="PS51824"/>
    </source>
</evidence>
<feature type="compositionally biased region" description="Polar residues" evidence="1">
    <location>
        <begin position="625"/>
        <end position="643"/>
    </location>
</feature>
<feature type="region of interest" description="Disordered" evidence="1">
    <location>
        <begin position="1002"/>
        <end position="1021"/>
    </location>
</feature>
<feature type="compositionally biased region" description="Polar residues" evidence="1">
    <location>
        <begin position="1091"/>
        <end position="1101"/>
    </location>
</feature>